<protein>
    <submittedName>
        <fullName evidence="2">CopG family transcriptional regulator</fullName>
    </submittedName>
</protein>
<sequence>MLGLRLDAATEKRLAQHAAETRRTRSDIARVAVREYLDRHSEDAEWERQLATLRKAREARAEIDTGGDGTKAWLRSLDAMDGGYDWGPNGPPA</sequence>
<dbReference type="RefSeq" id="WP_182297591.1">
    <property type="nucleotide sequence ID" value="NZ_CP059851.1"/>
</dbReference>
<proteinExistence type="predicted"/>
<organism evidence="2 3">
    <name type="scientific">Sandaracinobacteroides saxicola</name>
    <dbReference type="NCBI Taxonomy" id="2759707"/>
    <lineage>
        <taxon>Bacteria</taxon>
        <taxon>Pseudomonadati</taxon>
        <taxon>Pseudomonadota</taxon>
        <taxon>Alphaproteobacteria</taxon>
        <taxon>Sphingomonadales</taxon>
        <taxon>Sphingosinicellaceae</taxon>
        <taxon>Sandaracinobacteroides</taxon>
    </lineage>
</organism>
<dbReference type="Pfam" id="PF01402">
    <property type="entry name" value="RHH_1"/>
    <property type="match status" value="1"/>
</dbReference>
<evidence type="ECO:0000259" key="1">
    <source>
        <dbReference type="Pfam" id="PF01402"/>
    </source>
</evidence>
<dbReference type="AlphaFoldDB" id="A0A7G5IK76"/>
<evidence type="ECO:0000313" key="2">
    <source>
        <dbReference type="EMBL" id="QMW23768.1"/>
    </source>
</evidence>
<feature type="domain" description="Ribbon-helix-helix protein CopG" evidence="1">
    <location>
        <begin position="4"/>
        <end position="39"/>
    </location>
</feature>
<dbReference type="EMBL" id="CP059851">
    <property type="protein sequence ID" value="QMW23768.1"/>
    <property type="molecule type" value="Genomic_DNA"/>
</dbReference>
<dbReference type="InterPro" id="IPR002145">
    <property type="entry name" value="CopG"/>
</dbReference>
<dbReference type="Proteomes" id="UP000515292">
    <property type="component" value="Chromosome"/>
</dbReference>
<dbReference type="KEGG" id="sand:H3309_04610"/>
<name>A0A7G5IK76_9SPHN</name>
<dbReference type="GO" id="GO:0006355">
    <property type="term" value="P:regulation of DNA-templated transcription"/>
    <property type="evidence" value="ECO:0007669"/>
    <property type="project" value="InterPro"/>
</dbReference>
<dbReference type="InterPro" id="IPR010985">
    <property type="entry name" value="Ribbon_hlx_hlx"/>
</dbReference>
<accession>A0A7G5IK76</accession>
<dbReference type="SUPFAM" id="SSF47598">
    <property type="entry name" value="Ribbon-helix-helix"/>
    <property type="match status" value="1"/>
</dbReference>
<reference evidence="2 3" key="1">
    <citation type="submission" date="2020-07" db="EMBL/GenBank/DDBJ databases">
        <title>Complete genome sequence for Sandaracinobacter sp. M6.</title>
        <authorList>
            <person name="Tang Y."/>
            <person name="Liu Q."/>
            <person name="Guo Z."/>
            <person name="Lei P."/>
            <person name="Huang B."/>
        </authorList>
    </citation>
    <scope>NUCLEOTIDE SEQUENCE [LARGE SCALE GENOMIC DNA]</scope>
    <source>
        <strain evidence="2 3">M6</strain>
    </source>
</reference>
<keyword evidence="3" id="KW-1185">Reference proteome</keyword>
<gene>
    <name evidence="2" type="ORF">H3309_04610</name>
</gene>
<evidence type="ECO:0000313" key="3">
    <source>
        <dbReference type="Proteomes" id="UP000515292"/>
    </source>
</evidence>